<protein>
    <submittedName>
        <fullName evidence="1">Uncharacterized protein</fullName>
    </submittedName>
</protein>
<proteinExistence type="predicted"/>
<keyword evidence="2" id="KW-1185">Reference proteome</keyword>
<evidence type="ECO:0000313" key="1">
    <source>
        <dbReference type="EMBL" id="SFE99454.1"/>
    </source>
</evidence>
<dbReference type="Proteomes" id="UP000199645">
    <property type="component" value="Unassembled WGS sequence"/>
</dbReference>
<reference evidence="1 2" key="1">
    <citation type="submission" date="2016-10" db="EMBL/GenBank/DDBJ databases">
        <authorList>
            <person name="de Groot N.N."/>
        </authorList>
    </citation>
    <scope>NUCLEOTIDE SEQUENCE [LARGE SCALE GENOMIC DNA]</scope>
    <source>
        <strain evidence="1 2">DSM 43019</strain>
    </source>
</reference>
<evidence type="ECO:0000313" key="2">
    <source>
        <dbReference type="Proteomes" id="UP000199645"/>
    </source>
</evidence>
<organism evidence="1 2">
    <name type="scientific">Actinoplanes philippinensis</name>
    <dbReference type="NCBI Taxonomy" id="35752"/>
    <lineage>
        <taxon>Bacteria</taxon>
        <taxon>Bacillati</taxon>
        <taxon>Actinomycetota</taxon>
        <taxon>Actinomycetes</taxon>
        <taxon>Micromonosporales</taxon>
        <taxon>Micromonosporaceae</taxon>
        <taxon>Actinoplanes</taxon>
    </lineage>
</organism>
<dbReference type="EMBL" id="FONV01000005">
    <property type="protein sequence ID" value="SFE99454.1"/>
    <property type="molecule type" value="Genomic_DNA"/>
</dbReference>
<dbReference type="STRING" id="35752.SAMN05421541_10556"/>
<accession>A0A1I2F222</accession>
<name>A0A1I2F222_9ACTN</name>
<dbReference type="AlphaFoldDB" id="A0A1I2F222"/>
<sequence length="38" mass="4399">MVRLGLWVVRLFRVVGRMVLTGRLGLWAVRLFPVVDSM</sequence>
<gene>
    <name evidence="1" type="ORF">SAMN05421541_10556</name>
</gene>